<feature type="transmembrane region" description="Helical" evidence="1">
    <location>
        <begin position="77"/>
        <end position="99"/>
    </location>
</feature>
<proteinExistence type="predicted"/>
<protein>
    <submittedName>
        <fullName evidence="2">Uncharacterized protein</fullName>
    </submittedName>
</protein>
<reference evidence="2" key="1">
    <citation type="submission" date="2021-01" db="EMBL/GenBank/DDBJ databases">
        <authorList>
            <person name="Corre E."/>
            <person name="Pelletier E."/>
            <person name="Niang G."/>
            <person name="Scheremetjew M."/>
            <person name="Finn R."/>
            <person name="Kale V."/>
            <person name="Holt S."/>
            <person name="Cochrane G."/>
            <person name="Meng A."/>
            <person name="Brown T."/>
            <person name="Cohen L."/>
        </authorList>
    </citation>
    <scope>NUCLEOTIDE SEQUENCE</scope>
    <source>
        <strain evidence="2">CCCM811</strain>
    </source>
</reference>
<dbReference type="AlphaFoldDB" id="A0A7S3YNA2"/>
<keyword evidence="1" id="KW-1133">Transmembrane helix</keyword>
<evidence type="ECO:0000313" key="2">
    <source>
        <dbReference type="EMBL" id="CAE0656931.1"/>
    </source>
</evidence>
<keyword evidence="1" id="KW-0472">Membrane</keyword>
<evidence type="ECO:0000256" key="1">
    <source>
        <dbReference type="SAM" id="Phobius"/>
    </source>
</evidence>
<accession>A0A7S3YNA2</accession>
<name>A0A7S3YNA2_9EUKA</name>
<organism evidence="2">
    <name type="scientific">Lotharella globosa</name>
    <dbReference type="NCBI Taxonomy" id="91324"/>
    <lineage>
        <taxon>Eukaryota</taxon>
        <taxon>Sar</taxon>
        <taxon>Rhizaria</taxon>
        <taxon>Cercozoa</taxon>
        <taxon>Chlorarachniophyceae</taxon>
        <taxon>Lotharella</taxon>
    </lineage>
</organism>
<sequence length="133" mass="15668">MASLRGRWCERESRGEEQGHDRRQFMEERNTLDRRSHLRRHLSFFLHVPCPVPWGRHTNYHELITLQQQQHQGEEDVVLILLQSLTTTMLILLISTCVMSTRVILPFARLDEDLYAHRPNPTHRDTVPGDPGH</sequence>
<dbReference type="EMBL" id="HBIV01011392">
    <property type="protein sequence ID" value="CAE0656931.1"/>
    <property type="molecule type" value="Transcribed_RNA"/>
</dbReference>
<gene>
    <name evidence="2" type="ORF">LGLO00237_LOCUS8498</name>
</gene>
<keyword evidence="1" id="KW-0812">Transmembrane</keyword>